<dbReference type="Gene3D" id="3.40.50.1240">
    <property type="entry name" value="Phosphoglycerate mutase-like"/>
    <property type="match status" value="1"/>
</dbReference>
<dbReference type="GO" id="GO:0005737">
    <property type="term" value="C:cytoplasm"/>
    <property type="evidence" value="ECO:0007669"/>
    <property type="project" value="TreeGrafter"/>
</dbReference>
<evidence type="ECO:0000313" key="2">
    <source>
        <dbReference type="Proteomes" id="UP000466931"/>
    </source>
</evidence>
<dbReference type="PANTHER" id="PTHR48100:SF51">
    <property type="entry name" value="PHOSPHOGLYCERATE MUTASE"/>
    <property type="match status" value="1"/>
</dbReference>
<dbReference type="CDD" id="cd07067">
    <property type="entry name" value="HP_PGM_like"/>
    <property type="match status" value="1"/>
</dbReference>
<reference evidence="1" key="1">
    <citation type="journal article" date="2019" name="Emerg. Microbes Infect.">
        <title>Comprehensive subspecies identification of 175 nontuberculous mycobacteria species based on 7547 genomic profiles.</title>
        <authorList>
            <person name="Matsumoto Y."/>
            <person name="Kinjo T."/>
            <person name="Motooka D."/>
            <person name="Nabeya D."/>
            <person name="Jung N."/>
            <person name="Uechi K."/>
            <person name="Horii T."/>
            <person name="Iida T."/>
            <person name="Fujita J."/>
            <person name="Nakamura S."/>
        </authorList>
    </citation>
    <scope>NUCLEOTIDE SEQUENCE [LARGE SCALE GENOMIC DNA]</scope>
    <source>
        <strain evidence="1">JCM 13671</strain>
    </source>
</reference>
<reference evidence="1" key="2">
    <citation type="submission" date="2020-02" db="EMBL/GenBank/DDBJ databases">
        <authorList>
            <person name="Matsumoto Y."/>
            <person name="Motooka D."/>
            <person name="Nakamura S."/>
        </authorList>
    </citation>
    <scope>NUCLEOTIDE SEQUENCE</scope>
    <source>
        <strain evidence="1">JCM 13671</strain>
    </source>
</reference>
<dbReference type="AlphaFoldDB" id="A0A7I7Y1D0"/>
<dbReference type="EMBL" id="AP022612">
    <property type="protein sequence ID" value="BBZ35397.1"/>
    <property type="molecule type" value="Genomic_DNA"/>
</dbReference>
<protein>
    <submittedName>
        <fullName evidence="1">Histidine phosphatase family protein</fullName>
    </submittedName>
</protein>
<dbReference type="Proteomes" id="UP000466931">
    <property type="component" value="Chromosome"/>
</dbReference>
<name>A0A7I7Y1D0_9MYCO</name>
<sequence>MSVTTRVHVMRHGEVHNPEGILYGRLPGYHLSERGRAQAKAVAEALANNDIVAVFASPLQRAQETATPIAAVHGLAIDTDDDLIESANYFEGKRMSPGDGVWRHPKVWWQVRNPFTPSWGEPYTEIASRMSAAVERARLKGEGHEVVCVSHQLPVETLRRSMQGRRLAHDPRRRQCNLASLTTLTYEGDRLIDVSYREPAAGL</sequence>
<dbReference type="PANTHER" id="PTHR48100">
    <property type="entry name" value="BROAD-SPECIFICITY PHOSPHATASE YOR283W-RELATED"/>
    <property type="match status" value="1"/>
</dbReference>
<accession>A0A7I7Y1D0</accession>
<dbReference type="InterPro" id="IPR050275">
    <property type="entry name" value="PGM_Phosphatase"/>
</dbReference>
<dbReference type="SUPFAM" id="SSF53254">
    <property type="entry name" value="Phosphoglycerate mutase-like"/>
    <property type="match status" value="1"/>
</dbReference>
<evidence type="ECO:0000313" key="1">
    <source>
        <dbReference type="EMBL" id="BBZ35397.1"/>
    </source>
</evidence>
<keyword evidence="2" id="KW-1185">Reference proteome</keyword>
<organism evidence="1 2">
    <name type="scientific">Mycolicibacterium confluentis</name>
    <dbReference type="NCBI Taxonomy" id="28047"/>
    <lineage>
        <taxon>Bacteria</taxon>
        <taxon>Bacillati</taxon>
        <taxon>Actinomycetota</taxon>
        <taxon>Actinomycetes</taxon>
        <taxon>Mycobacteriales</taxon>
        <taxon>Mycobacteriaceae</taxon>
        <taxon>Mycolicibacterium</taxon>
    </lineage>
</organism>
<dbReference type="InterPro" id="IPR029033">
    <property type="entry name" value="His_PPase_superfam"/>
</dbReference>
<dbReference type="SMART" id="SM00855">
    <property type="entry name" value="PGAM"/>
    <property type="match status" value="1"/>
</dbReference>
<dbReference type="OrthoDB" id="3215466at2"/>
<dbReference type="GO" id="GO:0016791">
    <property type="term" value="F:phosphatase activity"/>
    <property type="evidence" value="ECO:0007669"/>
    <property type="project" value="TreeGrafter"/>
</dbReference>
<proteinExistence type="predicted"/>
<dbReference type="InterPro" id="IPR013078">
    <property type="entry name" value="His_Pase_superF_clade-1"/>
</dbReference>
<dbReference type="Pfam" id="PF00300">
    <property type="entry name" value="His_Phos_1"/>
    <property type="match status" value="1"/>
</dbReference>
<gene>
    <name evidence="1" type="ORF">MCNF_40020</name>
</gene>